<evidence type="ECO:0000313" key="3">
    <source>
        <dbReference type="Proteomes" id="UP001501844"/>
    </source>
</evidence>
<organism evidence="2 3">
    <name type="scientific">Nibribacter koreensis</name>
    <dbReference type="NCBI Taxonomy" id="1084519"/>
    <lineage>
        <taxon>Bacteria</taxon>
        <taxon>Pseudomonadati</taxon>
        <taxon>Bacteroidota</taxon>
        <taxon>Cytophagia</taxon>
        <taxon>Cytophagales</taxon>
        <taxon>Hymenobacteraceae</taxon>
        <taxon>Nibribacter</taxon>
    </lineage>
</organism>
<comment type="caution">
    <text evidence="2">The sequence shown here is derived from an EMBL/GenBank/DDBJ whole genome shotgun (WGS) entry which is preliminary data.</text>
</comment>
<name>A0ABP8FM90_9BACT</name>
<dbReference type="EMBL" id="BAABGX010000002">
    <property type="protein sequence ID" value="GAA4306855.1"/>
    <property type="molecule type" value="Genomic_DNA"/>
</dbReference>
<evidence type="ECO:0000256" key="1">
    <source>
        <dbReference type="SAM" id="Phobius"/>
    </source>
</evidence>
<sequence length="188" mass="21627">MFILLFLLLVLGVPSGFIYLAYWFPKKLGYIRLGRILSSTLFSVFALVIAYISLEDEFFTKGDANELLLEQNIVLHDNFALKDNESTSGIGDSYQKFILEISAKDKARIISEIKNSSNFRTLETPAANDVNFSLLTNSKYKSGVFSEDYETEYSYKRVFFKFIRKDYAPTYRVVSISKGLNELTFELY</sequence>
<proteinExistence type="predicted"/>
<feature type="transmembrane region" description="Helical" evidence="1">
    <location>
        <begin position="6"/>
        <end position="24"/>
    </location>
</feature>
<keyword evidence="1" id="KW-0472">Membrane</keyword>
<keyword evidence="3" id="KW-1185">Reference proteome</keyword>
<gene>
    <name evidence="2" type="ORF">GCM10023183_22360</name>
</gene>
<reference evidence="3" key="1">
    <citation type="journal article" date="2019" name="Int. J. Syst. Evol. Microbiol.">
        <title>The Global Catalogue of Microorganisms (GCM) 10K type strain sequencing project: providing services to taxonomists for standard genome sequencing and annotation.</title>
        <authorList>
            <consortium name="The Broad Institute Genomics Platform"/>
            <consortium name="The Broad Institute Genome Sequencing Center for Infectious Disease"/>
            <person name="Wu L."/>
            <person name="Ma J."/>
        </authorList>
    </citation>
    <scope>NUCLEOTIDE SEQUENCE [LARGE SCALE GENOMIC DNA]</scope>
    <source>
        <strain evidence="3">JCM 17917</strain>
    </source>
</reference>
<protein>
    <submittedName>
        <fullName evidence="2">Uncharacterized protein</fullName>
    </submittedName>
</protein>
<keyword evidence="1" id="KW-0812">Transmembrane</keyword>
<feature type="transmembrane region" description="Helical" evidence="1">
    <location>
        <begin position="36"/>
        <end position="54"/>
    </location>
</feature>
<accession>A0ABP8FM90</accession>
<keyword evidence="1" id="KW-1133">Transmembrane helix</keyword>
<dbReference type="RefSeq" id="WP_345165935.1">
    <property type="nucleotide sequence ID" value="NZ_BAABGX010000002.1"/>
</dbReference>
<evidence type="ECO:0000313" key="2">
    <source>
        <dbReference type="EMBL" id="GAA4306855.1"/>
    </source>
</evidence>
<dbReference type="Proteomes" id="UP001501844">
    <property type="component" value="Unassembled WGS sequence"/>
</dbReference>